<evidence type="ECO:0000313" key="1">
    <source>
        <dbReference type="EMBL" id="KAL3825417.1"/>
    </source>
</evidence>
<organism evidence="1 2">
    <name type="scientific">Penstemon smallii</name>
    <dbReference type="NCBI Taxonomy" id="265156"/>
    <lineage>
        <taxon>Eukaryota</taxon>
        <taxon>Viridiplantae</taxon>
        <taxon>Streptophyta</taxon>
        <taxon>Embryophyta</taxon>
        <taxon>Tracheophyta</taxon>
        <taxon>Spermatophyta</taxon>
        <taxon>Magnoliopsida</taxon>
        <taxon>eudicotyledons</taxon>
        <taxon>Gunneridae</taxon>
        <taxon>Pentapetalae</taxon>
        <taxon>asterids</taxon>
        <taxon>lamiids</taxon>
        <taxon>Lamiales</taxon>
        <taxon>Plantaginaceae</taxon>
        <taxon>Cheloneae</taxon>
        <taxon>Penstemon</taxon>
    </lineage>
</organism>
<proteinExistence type="predicted"/>
<evidence type="ECO:0000313" key="2">
    <source>
        <dbReference type="Proteomes" id="UP001634393"/>
    </source>
</evidence>
<accession>A0ABD3SLR4</accession>
<dbReference type="AlphaFoldDB" id="A0ABD3SLR4"/>
<name>A0ABD3SLR4_9LAMI</name>
<dbReference type="Proteomes" id="UP001634393">
    <property type="component" value="Unassembled WGS sequence"/>
</dbReference>
<protein>
    <submittedName>
        <fullName evidence="1">Uncharacterized protein</fullName>
    </submittedName>
</protein>
<dbReference type="EMBL" id="JBJXBP010000006">
    <property type="protein sequence ID" value="KAL3825417.1"/>
    <property type="molecule type" value="Genomic_DNA"/>
</dbReference>
<comment type="caution">
    <text evidence="1">The sequence shown here is derived from an EMBL/GenBank/DDBJ whole genome shotgun (WGS) entry which is preliminary data.</text>
</comment>
<keyword evidence="2" id="KW-1185">Reference proteome</keyword>
<reference evidence="1 2" key="1">
    <citation type="submission" date="2024-12" db="EMBL/GenBank/DDBJ databases">
        <title>The unique morphological basis and parallel evolutionary history of personate flowers in Penstemon.</title>
        <authorList>
            <person name="Depatie T.H."/>
            <person name="Wessinger C.A."/>
        </authorList>
    </citation>
    <scope>NUCLEOTIDE SEQUENCE [LARGE SCALE GENOMIC DNA]</scope>
    <source>
        <strain evidence="1">WTNN_2</strain>
        <tissue evidence="1">Leaf</tissue>
    </source>
</reference>
<sequence>MHFDNLTHTKEARRIKNGWIKTSEEEANGPTTEEEVRRFEVAMLITATKGKGLGKGLQIFLFSQLKHMESGSRSEIGLRLWIWNAICFNGHIFKFKYK</sequence>
<gene>
    <name evidence="1" type="ORF">ACJIZ3_021446</name>
</gene>